<dbReference type="Gene3D" id="2.120.10.30">
    <property type="entry name" value="TolB, C-terminal domain"/>
    <property type="match status" value="3"/>
</dbReference>
<feature type="region of interest" description="Disordered" evidence="1">
    <location>
        <begin position="343"/>
        <end position="373"/>
    </location>
</feature>
<dbReference type="SUPFAM" id="SSF101898">
    <property type="entry name" value="NHL repeat"/>
    <property type="match status" value="1"/>
</dbReference>
<comment type="caution">
    <text evidence="3">The sequence shown here is derived from an EMBL/GenBank/DDBJ whole genome shotgun (WGS) entry which is preliminary data.</text>
</comment>
<feature type="compositionally biased region" description="Polar residues" evidence="1">
    <location>
        <begin position="352"/>
        <end position="371"/>
    </location>
</feature>
<evidence type="ECO:0000256" key="1">
    <source>
        <dbReference type="SAM" id="MobiDB-lite"/>
    </source>
</evidence>
<dbReference type="CDD" id="cd05819">
    <property type="entry name" value="NHL"/>
    <property type="match status" value="1"/>
</dbReference>
<dbReference type="EMBL" id="JAVDDT010000008">
    <property type="protein sequence ID" value="MDQ2070645.1"/>
    <property type="molecule type" value="Genomic_DNA"/>
</dbReference>
<feature type="chain" id="PRO_5046784989" evidence="2">
    <location>
        <begin position="19"/>
        <end position="400"/>
    </location>
</feature>
<proteinExistence type="predicted"/>
<dbReference type="InterPro" id="IPR050952">
    <property type="entry name" value="TRIM-NHL_E3_ligases"/>
</dbReference>
<reference evidence="3 4" key="1">
    <citation type="submission" date="2023-08" db="EMBL/GenBank/DDBJ databases">
        <title>Whole-genome sequencing of halo(alkali)philic microorganisms from hypersaline lakes.</title>
        <authorList>
            <person name="Sorokin D.Y."/>
            <person name="Abbas B."/>
            <person name="Merkel A.Y."/>
        </authorList>
    </citation>
    <scope>NUCLEOTIDE SEQUENCE [LARGE SCALE GENOMIC DNA]</scope>
    <source>
        <strain evidence="3 4">AB-CW4</strain>
    </source>
</reference>
<keyword evidence="4" id="KW-1185">Reference proteome</keyword>
<evidence type="ECO:0000313" key="4">
    <source>
        <dbReference type="Proteomes" id="UP001239019"/>
    </source>
</evidence>
<protein>
    <submittedName>
        <fullName evidence="3">NHL repeat-containing protein</fullName>
    </submittedName>
</protein>
<dbReference type="Proteomes" id="UP001239019">
    <property type="component" value="Unassembled WGS sequence"/>
</dbReference>
<gene>
    <name evidence="3" type="ORF">RBH19_12260</name>
</gene>
<dbReference type="InterPro" id="IPR011042">
    <property type="entry name" value="6-blade_b-propeller_TolB-like"/>
</dbReference>
<feature type="signal peptide" evidence="2">
    <location>
        <begin position="1"/>
        <end position="18"/>
    </location>
</feature>
<evidence type="ECO:0000256" key="2">
    <source>
        <dbReference type="SAM" id="SignalP"/>
    </source>
</evidence>
<dbReference type="PANTHER" id="PTHR24104:SF25">
    <property type="entry name" value="PROTEIN LIN-41"/>
    <property type="match status" value="1"/>
</dbReference>
<dbReference type="PANTHER" id="PTHR24104">
    <property type="entry name" value="E3 UBIQUITIN-PROTEIN LIGASE NHLRC1-RELATED"/>
    <property type="match status" value="1"/>
</dbReference>
<accession>A0ABU0WB10</accession>
<evidence type="ECO:0000313" key="3">
    <source>
        <dbReference type="EMBL" id="MDQ2070645.1"/>
    </source>
</evidence>
<dbReference type="RefSeq" id="WP_306729140.1">
    <property type="nucleotide sequence ID" value="NZ_JAVDDT010000008.1"/>
</dbReference>
<name>A0ABU0WB10_9GAMM</name>
<organism evidence="3 4">
    <name type="scientific">Natronospira bacteriovora</name>
    <dbReference type="NCBI Taxonomy" id="3069753"/>
    <lineage>
        <taxon>Bacteria</taxon>
        <taxon>Pseudomonadati</taxon>
        <taxon>Pseudomonadota</taxon>
        <taxon>Gammaproteobacteria</taxon>
        <taxon>Natronospirales</taxon>
        <taxon>Natronospiraceae</taxon>
        <taxon>Natronospira</taxon>
    </lineage>
</organism>
<keyword evidence="2" id="KW-0732">Signal</keyword>
<sequence length="400" mass="42818">MNKTLRILGLILACLFLAGNDGCPFDWREAIEEGAGDVGELTWKRADYVIGQTSRDRAETARPIAEDTLLEPTGVAFSGGPLFVSDTGNSRILAYEGIPARNGAGATFVLGQDDMQSGERGGDAGGLFFPTGVAAGSWGLAVADTGNDRILLWDSRPSSGPRDADRVFGQPALDQNFGPGCFEDALNEPWGVQQADERILVSDYGNNRLLQFEREAASGSAAIRVIGQEAMDVCLSNRGQGVPSADSFDGPAGFWTDGNRLAVADRFNNRVLLWRDFPSNGEPADVVLGQPDMQSRVVNADGLSRGMNGPTGVHWDGDRLFVSDRGNHRVLVYDSWPLASHPRPDAVLGQPDRNSNTANNTGDGTEVNARSLNGPEAVWSDGDRLLISDTGNARILIFVL</sequence>